<feature type="transmembrane region" description="Helical" evidence="9">
    <location>
        <begin position="149"/>
        <end position="170"/>
    </location>
</feature>
<keyword evidence="6 9" id="KW-0472">Membrane</keyword>
<evidence type="ECO:0000256" key="9">
    <source>
        <dbReference type="SAM" id="Phobius"/>
    </source>
</evidence>
<evidence type="ECO:0000256" key="7">
    <source>
        <dbReference type="RuleBase" id="RU000477"/>
    </source>
</evidence>
<evidence type="ECO:0000313" key="10">
    <source>
        <dbReference type="EMBL" id="OQD70660.1"/>
    </source>
</evidence>
<feature type="compositionally biased region" description="Low complexity" evidence="8">
    <location>
        <begin position="20"/>
        <end position="29"/>
    </location>
</feature>
<keyword evidence="5 9" id="KW-1133">Transmembrane helix</keyword>
<feature type="compositionally biased region" description="Polar residues" evidence="8">
    <location>
        <begin position="1"/>
        <end position="11"/>
    </location>
</feature>
<dbReference type="Pfam" id="PF00230">
    <property type="entry name" value="MIP"/>
    <property type="match status" value="1"/>
</dbReference>
<feature type="transmembrane region" description="Helical" evidence="9">
    <location>
        <begin position="281"/>
        <end position="301"/>
    </location>
</feature>
<feature type="region of interest" description="Disordered" evidence="8">
    <location>
        <begin position="1"/>
        <end position="73"/>
    </location>
</feature>
<reference evidence="11" key="1">
    <citation type="journal article" date="2017" name="Nat. Microbiol.">
        <title>Global analysis of biosynthetic gene clusters reveals vast potential of secondary metabolite production in Penicillium species.</title>
        <authorList>
            <person name="Nielsen J.C."/>
            <person name="Grijseels S."/>
            <person name="Prigent S."/>
            <person name="Ji B."/>
            <person name="Dainat J."/>
            <person name="Nielsen K.F."/>
            <person name="Frisvad J.C."/>
            <person name="Workman M."/>
            <person name="Nielsen J."/>
        </authorList>
    </citation>
    <scope>NUCLEOTIDE SEQUENCE [LARGE SCALE GENOMIC DNA]</scope>
    <source>
        <strain evidence="11">IBT 11843</strain>
    </source>
</reference>
<dbReference type="GO" id="GO:0015250">
    <property type="term" value="F:water channel activity"/>
    <property type="evidence" value="ECO:0007669"/>
    <property type="project" value="TreeGrafter"/>
</dbReference>
<evidence type="ECO:0000256" key="3">
    <source>
        <dbReference type="ARBA" id="ARBA00022448"/>
    </source>
</evidence>
<dbReference type="GO" id="GO:0015254">
    <property type="term" value="F:glycerol channel activity"/>
    <property type="evidence" value="ECO:0007669"/>
    <property type="project" value="TreeGrafter"/>
</dbReference>
<organism evidence="10 11">
    <name type="scientific">Penicillium decumbens</name>
    <dbReference type="NCBI Taxonomy" id="69771"/>
    <lineage>
        <taxon>Eukaryota</taxon>
        <taxon>Fungi</taxon>
        <taxon>Dikarya</taxon>
        <taxon>Ascomycota</taxon>
        <taxon>Pezizomycotina</taxon>
        <taxon>Eurotiomycetes</taxon>
        <taxon>Eurotiomycetidae</taxon>
        <taxon>Eurotiales</taxon>
        <taxon>Aspergillaceae</taxon>
        <taxon>Penicillium</taxon>
    </lineage>
</organism>
<name>A0A1V6P149_PENDC</name>
<protein>
    <recommendedName>
        <fullName evidence="12">Aquaporin-like protein</fullName>
    </recommendedName>
</protein>
<evidence type="ECO:0000313" key="11">
    <source>
        <dbReference type="Proteomes" id="UP000191522"/>
    </source>
</evidence>
<evidence type="ECO:0008006" key="12">
    <source>
        <dbReference type="Google" id="ProtNLM"/>
    </source>
</evidence>
<evidence type="ECO:0000256" key="2">
    <source>
        <dbReference type="ARBA" id="ARBA00006175"/>
    </source>
</evidence>
<feature type="transmembrane region" description="Helical" evidence="9">
    <location>
        <begin position="182"/>
        <end position="205"/>
    </location>
</feature>
<comment type="subcellular location">
    <subcellularLocation>
        <location evidence="1">Membrane</location>
        <topology evidence="1">Multi-pass membrane protein</topology>
    </subcellularLocation>
</comment>
<dbReference type="CDD" id="cd00333">
    <property type="entry name" value="MIP"/>
    <property type="match status" value="1"/>
</dbReference>
<dbReference type="EMBL" id="MDYL01000022">
    <property type="protein sequence ID" value="OQD70660.1"/>
    <property type="molecule type" value="Genomic_DNA"/>
</dbReference>
<keyword evidence="11" id="KW-1185">Reference proteome</keyword>
<proteinExistence type="inferred from homology"/>
<comment type="caution">
    <text evidence="10">The sequence shown here is derived from an EMBL/GenBank/DDBJ whole genome shotgun (WGS) entry which is preliminary data.</text>
</comment>
<gene>
    <name evidence="10" type="ORF">PENDEC_c022G05386</name>
</gene>
<dbReference type="OMA" id="EGHENFD"/>
<feature type="transmembrane region" description="Helical" evidence="9">
    <location>
        <begin position="313"/>
        <end position="331"/>
    </location>
</feature>
<keyword evidence="3 7" id="KW-0813">Transport</keyword>
<dbReference type="GO" id="GO:0005886">
    <property type="term" value="C:plasma membrane"/>
    <property type="evidence" value="ECO:0007669"/>
    <property type="project" value="TreeGrafter"/>
</dbReference>
<accession>A0A1V6P149</accession>
<comment type="similarity">
    <text evidence="2 7">Belongs to the MIP/aquaporin (TC 1.A.8) family.</text>
</comment>
<feature type="region of interest" description="Disordered" evidence="8">
    <location>
        <begin position="85"/>
        <end position="131"/>
    </location>
</feature>
<dbReference type="PROSITE" id="PS00221">
    <property type="entry name" value="MIP"/>
    <property type="match status" value="1"/>
</dbReference>
<evidence type="ECO:0000256" key="4">
    <source>
        <dbReference type="ARBA" id="ARBA00022692"/>
    </source>
</evidence>
<dbReference type="PRINTS" id="PR00783">
    <property type="entry name" value="MINTRINSICP"/>
</dbReference>
<dbReference type="AlphaFoldDB" id="A0A1V6P149"/>
<dbReference type="Proteomes" id="UP000191522">
    <property type="component" value="Unassembled WGS sequence"/>
</dbReference>
<dbReference type="InterPro" id="IPR023271">
    <property type="entry name" value="Aquaporin-like"/>
</dbReference>
<feature type="transmembrane region" description="Helical" evidence="9">
    <location>
        <begin position="361"/>
        <end position="381"/>
    </location>
</feature>
<evidence type="ECO:0000256" key="8">
    <source>
        <dbReference type="SAM" id="MobiDB-lite"/>
    </source>
</evidence>
<dbReference type="STRING" id="69771.A0A1V6P149"/>
<feature type="compositionally biased region" description="Basic and acidic residues" evidence="8">
    <location>
        <begin position="90"/>
        <end position="100"/>
    </location>
</feature>
<sequence>MQCTVSNQGSSCEAVPRPTQSGQEQQQKQCSRDSETFSLAGSRPPTRKQPVAYVDPEYTLHNPHYDEETREPVWSLAQPLPRVVRPGMRPVKDEDREEQGKPGPAAQEPPAEMLPGGEQGGLEARMNRPDDRGFQNSWSKLRHFFRQELAEWLGTTVAITLGLCASLSTYTSDNQAGSYPSIAFTWGAAYMIGIYIAGGISGGHVNPAITISLTIWRGFPFHKSLTYIVAQVLGGLTAGGLAYAIYHDQIVTAAATSKVPQNQSAALQGLLTFPKDDVQPVTAFFTEFLATAILVGSILALGDDSNAPPGAGMQAFIIGILISALTLALGYNTGGARDFGPRLVAVIAGWGGHMFRDHDVWWIWGPWAAVISGGVCGGFVYDSLIFTGGESPVNYTPRWRKRAVLIKKKNIRRIMRFPQGKIQDLEQAVQETEE</sequence>
<dbReference type="PANTHER" id="PTHR43829:SF24">
    <property type="entry name" value="MIP AQUAPORIN (EUROFUNG)"/>
    <property type="match status" value="1"/>
</dbReference>
<dbReference type="InterPro" id="IPR000425">
    <property type="entry name" value="MIP"/>
</dbReference>
<dbReference type="PANTHER" id="PTHR43829">
    <property type="entry name" value="AQUAPORIN OR AQUAGLYCEROPORIN RELATED"/>
    <property type="match status" value="1"/>
</dbReference>
<keyword evidence="4 7" id="KW-0812">Transmembrane</keyword>
<evidence type="ECO:0000256" key="1">
    <source>
        <dbReference type="ARBA" id="ARBA00004141"/>
    </source>
</evidence>
<evidence type="ECO:0000256" key="5">
    <source>
        <dbReference type="ARBA" id="ARBA00022989"/>
    </source>
</evidence>
<feature type="transmembrane region" description="Helical" evidence="9">
    <location>
        <begin position="225"/>
        <end position="246"/>
    </location>
</feature>
<dbReference type="SUPFAM" id="SSF81338">
    <property type="entry name" value="Aquaporin-like"/>
    <property type="match status" value="1"/>
</dbReference>
<evidence type="ECO:0000256" key="6">
    <source>
        <dbReference type="ARBA" id="ARBA00023136"/>
    </source>
</evidence>
<dbReference type="InterPro" id="IPR022357">
    <property type="entry name" value="MIP_CS"/>
</dbReference>
<dbReference type="OrthoDB" id="3222at2759"/>
<dbReference type="InterPro" id="IPR050363">
    <property type="entry name" value="MIP/Aquaporin"/>
</dbReference>
<dbReference type="Gene3D" id="1.20.1080.10">
    <property type="entry name" value="Glycerol uptake facilitator protein"/>
    <property type="match status" value="1"/>
</dbReference>